<dbReference type="InterPro" id="IPR052985">
    <property type="entry name" value="CoA-trans_III_biosynth/detox"/>
</dbReference>
<dbReference type="AlphaFoldDB" id="A0A507QY23"/>
<evidence type="ECO:0000313" key="2">
    <source>
        <dbReference type="Proteomes" id="UP000319663"/>
    </source>
</evidence>
<dbReference type="EMBL" id="VIFY01000043">
    <property type="protein sequence ID" value="TQB73493.1"/>
    <property type="molecule type" value="Genomic_DNA"/>
</dbReference>
<comment type="caution">
    <text evidence="1">The sequence shown here is derived from an EMBL/GenBank/DDBJ whole genome shotgun (WGS) entry which is preliminary data.</text>
</comment>
<name>A0A507QY23_MONPU</name>
<sequence length="159" mass="17772">MQGSAAQQLQEPLKALEKCRAHGQCIMPSYSIPRETEVVFQKEILDNPLLSHLPAELKGLGKNVHFEGNGKRKPSVPINWRFAESVASLKALEATFMNYLLTRKYKVSPVDVTITTEHASLFYNSPLIVQIIDETGKPKSLNPLDSSIQKLFPSQDNPQ</sequence>
<dbReference type="PANTHER" id="PTHR48229">
    <property type="entry name" value="CAIB/BAIF FAMILY ENZYME (AFU_ORTHOLOGUE AFUA_1G05360)-RELATED"/>
    <property type="match status" value="1"/>
</dbReference>
<dbReference type="STRING" id="5098.A0A507QY23"/>
<organism evidence="1 2">
    <name type="scientific">Monascus purpureus</name>
    <name type="common">Red mold</name>
    <name type="synonym">Monascus anka</name>
    <dbReference type="NCBI Taxonomy" id="5098"/>
    <lineage>
        <taxon>Eukaryota</taxon>
        <taxon>Fungi</taxon>
        <taxon>Dikarya</taxon>
        <taxon>Ascomycota</taxon>
        <taxon>Pezizomycotina</taxon>
        <taxon>Eurotiomycetes</taxon>
        <taxon>Eurotiomycetidae</taxon>
        <taxon>Eurotiales</taxon>
        <taxon>Aspergillaceae</taxon>
        <taxon>Monascus</taxon>
    </lineage>
</organism>
<evidence type="ECO:0000313" key="1">
    <source>
        <dbReference type="EMBL" id="TQB73493.1"/>
    </source>
</evidence>
<proteinExistence type="predicted"/>
<gene>
    <name evidence="1" type="ORF">MPDQ_005803</name>
</gene>
<dbReference type="PANTHER" id="PTHR48229:SF2">
    <property type="entry name" value="CAIB_BAIF FAMILY PROTEIN"/>
    <property type="match status" value="1"/>
</dbReference>
<keyword evidence="2" id="KW-1185">Reference proteome</keyword>
<accession>A0A507QY23</accession>
<reference evidence="1 2" key="1">
    <citation type="submission" date="2019-06" db="EMBL/GenBank/DDBJ databases">
        <title>Wine fermentation using esterase from Monascus purpureus.</title>
        <authorList>
            <person name="Geng C."/>
            <person name="Zhang Y."/>
        </authorList>
    </citation>
    <scope>NUCLEOTIDE SEQUENCE [LARGE SCALE GENOMIC DNA]</scope>
    <source>
        <strain evidence="1">HQ1</strain>
    </source>
</reference>
<protein>
    <submittedName>
        <fullName evidence="1">Uncharacterized protein</fullName>
    </submittedName>
</protein>
<dbReference type="Proteomes" id="UP000319663">
    <property type="component" value="Unassembled WGS sequence"/>
</dbReference>